<evidence type="ECO:0000259" key="1">
    <source>
        <dbReference type="Pfam" id="PF01979"/>
    </source>
</evidence>
<dbReference type="Gene3D" id="2.30.40.10">
    <property type="entry name" value="Urease, subunit C, domain 1"/>
    <property type="match status" value="1"/>
</dbReference>
<dbReference type="Gene3D" id="3.20.20.140">
    <property type="entry name" value="Metal-dependent hydrolases"/>
    <property type="match status" value="1"/>
</dbReference>
<dbReference type="InterPro" id="IPR011059">
    <property type="entry name" value="Metal-dep_hydrolase_composite"/>
</dbReference>
<dbReference type="Pfam" id="PF01979">
    <property type="entry name" value="Amidohydro_1"/>
    <property type="match status" value="1"/>
</dbReference>
<feature type="domain" description="Amidohydrolase-related" evidence="1">
    <location>
        <begin position="257"/>
        <end position="362"/>
    </location>
</feature>
<organism evidence="2 3">
    <name type="scientific">Thermoproteota archaeon</name>
    <dbReference type="NCBI Taxonomy" id="2056631"/>
    <lineage>
        <taxon>Archaea</taxon>
        <taxon>Thermoproteota</taxon>
    </lineage>
</organism>
<sequence>NKGVIDGADTIFIENGKIAYVGHESGIDLKDAEIIVDANGMVAIPGLIDCHTHLALENYAPMNGIVNCLEEALMHGVTTIISEGEQGHGLPRFYPWDPKGVKVTAILAKKIFENYRPGGVQKVFGGALVLSEGLTEDDFKELSEEGIWLIAEIGGGGLADVSKVLLMLEWARKYNFFVSVHWGPGIIPGSRLFSVDEVLSMKPDKIAHVNGGTTAAPWEDTKEIIDKLDSGIEIVPYGNPRMIVKVLKYAKEKNILDRVIFGSDTPTGQGYLPNALHRAIVTASSLAEISAEKVIAMATGNTARLYNKYGYRINSGFIEVGKDADIVLIDKPQGSVGEDALEAIEIGDTFGLALIIASGKIVGLRGKDTRPTERSIRINGTEIRVTDINELLFEPIKLYYRSLDLG</sequence>
<evidence type="ECO:0000313" key="3">
    <source>
        <dbReference type="Proteomes" id="UP000278475"/>
    </source>
</evidence>
<dbReference type="PANTHER" id="PTHR43135:SF3">
    <property type="entry name" value="ALPHA-D-RIBOSE 1-METHYLPHOSPHONATE 5-TRIPHOSPHATE DIPHOSPHATASE"/>
    <property type="match status" value="1"/>
</dbReference>
<dbReference type="InterPro" id="IPR051781">
    <property type="entry name" value="Metallo-dep_Hydrolase"/>
</dbReference>
<dbReference type="SUPFAM" id="SSF51556">
    <property type="entry name" value="Metallo-dependent hydrolases"/>
    <property type="match status" value="1"/>
</dbReference>
<protein>
    <submittedName>
        <fullName evidence="2">Enamidase</fullName>
    </submittedName>
</protein>
<evidence type="ECO:0000313" key="2">
    <source>
        <dbReference type="EMBL" id="RLE45470.1"/>
    </source>
</evidence>
<name>A0A497EJ66_9CREN</name>
<comment type="caution">
    <text evidence="2">The sequence shown here is derived from an EMBL/GenBank/DDBJ whole genome shotgun (WGS) entry which is preliminary data.</text>
</comment>
<dbReference type="Proteomes" id="UP000278475">
    <property type="component" value="Unassembled WGS sequence"/>
</dbReference>
<proteinExistence type="predicted"/>
<accession>A0A497EJ66</accession>
<dbReference type="AlphaFoldDB" id="A0A497EJ66"/>
<dbReference type="CDD" id="cd01292">
    <property type="entry name" value="metallo-dependent_hydrolases"/>
    <property type="match status" value="1"/>
</dbReference>
<gene>
    <name evidence="2" type="ORF">DRJ31_11215</name>
</gene>
<reference evidence="2 3" key="1">
    <citation type="submission" date="2018-06" db="EMBL/GenBank/DDBJ databases">
        <title>Extensive metabolic versatility and redundancy in microbially diverse, dynamic hydrothermal sediments.</title>
        <authorList>
            <person name="Dombrowski N."/>
            <person name="Teske A."/>
            <person name="Baker B.J."/>
        </authorList>
    </citation>
    <scope>NUCLEOTIDE SEQUENCE [LARGE SCALE GENOMIC DNA]</scope>
    <source>
        <strain evidence="2">B66_G16</strain>
    </source>
</reference>
<dbReference type="PANTHER" id="PTHR43135">
    <property type="entry name" value="ALPHA-D-RIBOSE 1-METHYLPHOSPHONATE 5-TRIPHOSPHATE DIPHOSPHATASE"/>
    <property type="match status" value="1"/>
</dbReference>
<dbReference type="SUPFAM" id="SSF51338">
    <property type="entry name" value="Composite domain of metallo-dependent hydrolases"/>
    <property type="match status" value="1"/>
</dbReference>
<dbReference type="EMBL" id="QMQV01000254">
    <property type="protein sequence ID" value="RLE45470.1"/>
    <property type="molecule type" value="Genomic_DNA"/>
</dbReference>
<feature type="non-terminal residue" evidence="2">
    <location>
        <position position="1"/>
    </location>
</feature>
<dbReference type="InterPro" id="IPR032466">
    <property type="entry name" value="Metal_Hydrolase"/>
</dbReference>
<dbReference type="GO" id="GO:0016810">
    <property type="term" value="F:hydrolase activity, acting on carbon-nitrogen (but not peptide) bonds"/>
    <property type="evidence" value="ECO:0007669"/>
    <property type="project" value="InterPro"/>
</dbReference>
<dbReference type="InterPro" id="IPR006680">
    <property type="entry name" value="Amidohydro-rel"/>
</dbReference>